<dbReference type="InterPro" id="IPR000700">
    <property type="entry name" value="PAS-assoc_C"/>
</dbReference>
<evidence type="ECO:0000259" key="9">
    <source>
        <dbReference type="PROSITE" id="PS50883"/>
    </source>
</evidence>
<dbReference type="OrthoDB" id="9813903at2"/>
<comment type="similarity">
    <text evidence="2">Belongs to the ammonia transporter channel (TC 1.A.11.2) family.</text>
</comment>
<evidence type="ECO:0000313" key="12">
    <source>
        <dbReference type="EMBL" id="TDQ44907.1"/>
    </source>
</evidence>
<dbReference type="InterPro" id="IPR035965">
    <property type="entry name" value="PAS-like_dom_sf"/>
</dbReference>
<evidence type="ECO:0000256" key="5">
    <source>
        <dbReference type="ARBA" id="ARBA00023136"/>
    </source>
</evidence>
<dbReference type="NCBIfam" id="TIGR00254">
    <property type="entry name" value="GGDEF"/>
    <property type="match status" value="1"/>
</dbReference>
<feature type="transmembrane region" description="Helical" evidence="6">
    <location>
        <begin position="161"/>
        <end position="182"/>
    </location>
</feature>
<dbReference type="SUPFAM" id="SSF55073">
    <property type="entry name" value="Nucleotide cyclase"/>
    <property type="match status" value="1"/>
</dbReference>
<comment type="subcellular location">
    <subcellularLocation>
        <location evidence="1">Membrane</location>
        <topology evidence="1">Multi-pass membrane protein</topology>
    </subcellularLocation>
</comment>
<dbReference type="InterPro" id="IPR001905">
    <property type="entry name" value="Ammonium_transpt"/>
</dbReference>
<dbReference type="InterPro" id="IPR003660">
    <property type="entry name" value="HAMP_dom"/>
</dbReference>
<dbReference type="CDD" id="cd01949">
    <property type="entry name" value="GGDEF"/>
    <property type="match status" value="1"/>
</dbReference>
<dbReference type="InterPro" id="IPR000014">
    <property type="entry name" value="PAS"/>
</dbReference>
<evidence type="ECO:0000259" key="11">
    <source>
        <dbReference type="PROSITE" id="PS50887"/>
    </source>
</evidence>
<evidence type="ECO:0000259" key="7">
    <source>
        <dbReference type="PROSITE" id="PS50112"/>
    </source>
</evidence>
<dbReference type="PROSITE" id="PS50113">
    <property type="entry name" value="PAC"/>
    <property type="match status" value="2"/>
</dbReference>
<dbReference type="Gene3D" id="3.30.450.20">
    <property type="entry name" value="PAS domain"/>
    <property type="match status" value="2"/>
</dbReference>
<dbReference type="SUPFAM" id="SSF55785">
    <property type="entry name" value="PYP-like sensor domain (PAS domain)"/>
    <property type="match status" value="2"/>
</dbReference>
<dbReference type="InterPro" id="IPR001610">
    <property type="entry name" value="PAC"/>
</dbReference>
<dbReference type="SMART" id="SM00052">
    <property type="entry name" value="EAL"/>
    <property type="match status" value="1"/>
</dbReference>
<dbReference type="GO" id="GO:0006355">
    <property type="term" value="P:regulation of DNA-templated transcription"/>
    <property type="evidence" value="ECO:0007669"/>
    <property type="project" value="InterPro"/>
</dbReference>
<dbReference type="InterPro" id="IPR029020">
    <property type="entry name" value="Ammonium/urea_transptr"/>
</dbReference>
<sequence length="1133" mass="123060">MLAFTPLDTLWILLCAGLVFVMQAGFLCLESGLTRNKNSINVAAKNLSDFVVAALAYWLVGFGLMFGPSVAGWFGQGLFGALDQIGGDANLLAFVLFQIMFCATAATIVSGAVAERMRFGAYLAMSALVSLLIYPVYGHWAWAGVLDGQAGWLGALGFVDFAGATVVHSVGGWVALVAVLMVGPRRGRFPENGQPAVIPAGNLPMAMLGGLLLFLGWLGFNGGSVLAFDETVPAVVVNTTLAAAAGSAMGLIAGRFWHGYYEILYLINGLIAGLVAVTAGAHAVTPAEALLMGAVGAALMAWAQEKLLQHRIDDAVGAIPAHLVAGIWGTLAVGVFGDLAILDTGHTRWTQVGVQLLGIAVCGLWCVLITWLFLRPWRGGGALRVSADEERTGLNVAEHGARTELLDLLDAMEDQRRSGDLSRRVPVEDFTEVGQVAQAYNRVIAALEQATQRTLAIVRDMRDGIVTFTRDGVLTSLNPGAEKLLGVSAAQGVGQPLVAVLRQAGHAHALQAQQFCEPGAKLELRMARPGGQRAYYEVTISENRLDQELHFTGILRDISERKAVEAQLHQERDLAQVTLASIGDGVITTDEAGVIQYMNPVASRLTGWPAHQAKGQLITAVYNLQDEVTRQALPNPVREVLKRNQLQHRREHALLLRRDADSVPVLDTAAPIRSREGFIIGAVLVFHDVTVTLNLARELTHQATHDALTGLPNRREFERRLQELLHRAGDPAATHVVCYLDLDQFKIVNDTCGHVAGDELLRQVTQLMRGMLRASDTLARLGGDEFGLILQNCPVERALQVAESLREAIADFRFGWEGKSFSIGVSVGLVCIDGAERDLSQLLASADAACYAAKEAGRNRLHVYQADDTRLLEQKGQMQWVSRLQSALDEDRLRLYVQPIVPLHDQPDDQVHYEVLVRLEEDGKLVQPGAFLPAAERYGLMPRIDQWVVNNALAWLGDRLRRHGHFDGLLCLNLSGASLSDERFRQGLRATLEHVRLPAGTVCFEITETAAVVNLSKVVHFIGEVKQLGCLFALDDFGSGLSSFAYLKNLPVDYLKIDGSFVKDIESDPIDLAMVQAINAIGHVMGLKTIAEYVSSQAILERMREIGVDYGQGYHLGEPMPLTELGETRIMPR</sequence>
<keyword evidence="4 6" id="KW-1133">Transmembrane helix</keyword>
<dbReference type="Gene3D" id="3.20.20.450">
    <property type="entry name" value="EAL domain"/>
    <property type="match status" value="1"/>
</dbReference>
<feature type="transmembrane region" description="Helical" evidence="6">
    <location>
        <begin position="91"/>
        <end position="114"/>
    </location>
</feature>
<dbReference type="InterPro" id="IPR043128">
    <property type="entry name" value="Rev_trsase/Diguanyl_cyclase"/>
</dbReference>
<feature type="transmembrane region" description="Helical" evidence="6">
    <location>
        <begin position="6"/>
        <end position="29"/>
    </location>
</feature>
<dbReference type="AlphaFoldDB" id="A0A4V3D6Q7"/>
<dbReference type="Pfam" id="PF00909">
    <property type="entry name" value="Ammonium_transp"/>
    <property type="match status" value="1"/>
</dbReference>
<dbReference type="PANTHER" id="PTHR44757:SF4">
    <property type="entry name" value="DIGUANYLATE CYCLASE DGCE-RELATED"/>
    <property type="match status" value="1"/>
</dbReference>
<feature type="domain" description="PAC" evidence="8">
    <location>
        <begin position="520"/>
        <end position="570"/>
    </location>
</feature>
<dbReference type="SUPFAM" id="SSF141868">
    <property type="entry name" value="EAL domain-like"/>
    <property type="match status" value="1"/>
</dbReference>
<comment type="caution">
    <text evidence="12">The sequence shown here is derived from an EMBL/GenBank/DDBJ whole genome shotgun (WGS) entry which is preliminary data.</text>
</comment>
<dbReference type="Proteomes" id="UP000295510">
    <property type="component" value="Unassembled WGS sequence"/>
</dbReference>
<dbReference type="Gene3D" id="3.30.70.270">
    <property type="match status" value="1"/>
</dbReference>
<dbReference type="InterPro" id="IPR024041">
    <property type="entry name" value="NH4_transpt_AmtB-like_dom"/>
</dbReference>
<dbReference type="GO" id="GO:0003824">
    <property type="term" value="F:catalytic activity"/>
    <property type="evidence" value="ECO:0007669"/>
    <property type="project" value="UniProtKB-ARBA"/>
</dbReference>
<dbReference type="CDD" id="cd01948">
    <property type="entry name" value="EAL"/>
    <property type="match status" value="1"/>
</dbReference>
<feature type="domain" description="PAS" evidence="7">
    <location>
        <begin position="450"/>
        <end position="498"/>
    </location>
</feature>
<feature type="domain" description="GGDEF" evidence="11">
    <location>
        <begin position="733"/>
        <end position="866"/>
    </location>
</feature>
<dbReference type="GO" id="GO:0008519">
    <property type="term" value="F:ammonium channel activity"/>
    <property type="evidence" value="ECO:0007669"/>
    <property type="project" value="InterPro"/>
</dbReference>
<dbReference type="Pfam" id="PF00990">
    <property type="entry name" value="GGDEF"/>
    <property type="match status" value="1"/>
</dbReference>
<evidence type="ECO:0000256" key="3">
    <source>
        <dbReference type="ARBA" id="ARBA00022692"/>
    </source>
</evidence>
<feature type="domain" description="HAMP" evidence="10">
    <location>
        <begin position="414"/>
        <end position="452"/>
    </location>
</feature>
<dbReference type="Pfam" id="PF00563">
    <property type="entry name" value="EAL"/>
    <property type="match status" value="1"/>
</dbReference>
<evidence type="ECO:0000259" key="8">
    <source>
        <dbReference type="PROSITE" id="PS50113"/>
    </source>
</evidence>
<dbReference type="CDD" id="cd06225">
    <property type="entry name" value="HAMP"/>
    <property type="match status" value="1"/>
</dbReference>
<dbReference type="SUPFAM" id="SSF111352">
    <property type="entry name" value="Ammonium transporter"/>
    <property type="match status" value="1"/>
</dbReference>
<dbReference type="Pfam" id="PF13426">
    <property type="entry name" value="PAS_9"/>
    <property type="match status" value="1"/>
</dbReference>
<dbReference type="InterPro" id="IPR052155">
    <property type="entry name" value="Biofilm_reg_signaling"/>
</dbReference>
<dbReference type="PROSITE" id="PS50883">
    <property type="entry name" value="EAL"/>
    <property type="match status" value="1"/>
</dbReference>
<keyword evidence="5 6" id="KW-0472">Membrane</keyword>
<organism evidence="12 13">
    <name type="scientific">Tepidicella xavieri</name>
    <dbReference type="NCBI Taxonomy" id="360241"/>
    <lineage>
        <taxon>Bacteria</taxon>
        <taxon>Pseudomonadati</taxon>
        <taxon>Pseudomonadota</taxon>
        <taxon>Betaproteobacteria</taxon>
        <taxon>Burkholderiales</taxon>
        <taxon>Tepidicella</taxon>
    </lineage>
</organism>
<protein>
    <submittedName>
        <fullName evidence="12">Amt family ammonium transporter</fullName>
    </submittedName>
</protein>
<dbReference type="PROSITE" id="PS50887">
    <property type="entry name" value="GGDEF"/>
    <property type="match status" value="1"/>
</dbReference>
<dbReference type="SMART" id="SM00086">
    <property type="entry name" value="PAC"/>
    <property type="match status" value="2"/>
</dbReference>
<dbReference type="GO" id="GO:0007165">
    <property type="term" value="P:signal transduction"/>
    <property type="evidence" value="ECO:0007669"/>
    <property type="project" value="InterPro"/>
</dbReference>
<dbReference type="PROSITE" id="PS50112">
    <property type="entry name" value="PAS"/>
    <property type="match status" value="2"/>
</dbReference>
<dbReference type="SMART" id="SM00267">
    <property type="entry name" value="GGDEF"/>
    <property type="match status" value="1"/>
</dbReference>
<dbReference type="SMART" id="SM00091">
    <property type="entry name" value="PAS"/>
    <property type="match status" value="2"/>
</dbReference>
<dbReference type="InterPro" id="IPR035919">
    <property type="entry name" value="EAL_sf"/>
</dbReference>
<evidence type="ECO:0000259" key="10">
    <source>
        <dbReference type="PROSITE" id="PS50885"/>
    </source>
</evidence>
<feature type="transmembrane region" description="Helical" evidence="6">
    <location>
        <begin position="263"/>
        <end position="281"/>
    </location>
</feature>
<feature type="domain" description="PAC" evidence="8">
    <location>
        <begin position="649"/>
        <end position="701"/>
    </location>
</feature>
<evidence type="ECO:0000256" key="2">
    <source>
        <dbReference type="ARBA" id="ARBA00005887"/>
    </source>
</evidence>
<reference evidence="12 13" key="1">
    <citation type="submission" date="2019-03" db="EMBL/GenBank/DDBJ databases">
        <title>Genomic Encyclopedia of Type Strains, Phase IV (KMG-IV): sequencing the most valuable type-strain genomes for metagenomic binning, comparative biology and taxonomic classification.</title>
        <authorList>
            <person name="Goeker M."/>
        </authorList>
    </citation>
    <scope>NUCLEOTIDE SEQUENCE [LARGE SCALE GENOMIC DNA]</scope>
    <source>
        <strain evidence="12 13">DSM 19605</strain>
    </source>
</reference>
<evidence type="ECO:0000313" key="13">
    <source>
        <dbReference type="Proteomes" id="UP000295510"/>
    </source>
</evidence>
<dbReference type="PROSITE" id="PS50885">
    <property type="entry name" value="HAMP"/>
    <property type="match status" value="1"/>
</dbReference>
<dbReference type="NCBIfam" id="TIGR00836">
    <property type="entry name" value="amt"/>
    <property type="match status" value="1"/>
</dbReference>
<feature type="domain" description="PAS" evidence="7">
    <location>
        <begin position="570"/>
        <end position="644"/>
    </location>
</feature>
<feature type="domain" description="EAL" evidence="9">
    <location>
        <begin position="877"/>
        <end position="1133"/>
    </location>
</feature>
<feature type="transmembrane region" description="Helical" evidence="6">
    <location>
        <begin position="121"/>
        <end position="141"/>
    </location>
</feature>
<keyword evidence="3 6" id="KW-0812">Transmembrane</keyword>
<accession>A0A4V3D6Q7</accession>
<dbReference type="InterPro" id="IPR000160">
    <property type="entry name" value="GGDEF_dom"/>
</dbReference>
<dbReference type="FunFam" id="3.30.70.270:FF:000001">
    <property type="entry name" value="Diguanylate cyclase domain protein"/>
    <property type="match status" value="1"/>
</dbReference>
<gene>
    <name evidence="12" type="ORF">DFR43_102255</name>
</gene>
<dbReference type="InterPro" id="IPR013767">
    <property type="entry name" value="PAS_fold"/>
</dbReference>
<dbReference type="GO" id="GO:0016020">
    <property type="term" value="C:membrane"/>
    <property type="evidence" value="ECO:0007669"/>
    <property type="project" value="UniProtKB-SubCell"/>
</dbReference>
<feature type="transmembrane region" description="Helical" evidence="6">
    <location>
        <begin position="50"/>
        <end position="71"/>
    </location>
</feature>
<dbReference type="RefSeq" id="WP_133595816.1">
    <property type="nucleotide sequence ID" value="NZ_SNYL01000002.1"/>
</dbReference>
<keyword evidence="13" id="KW-1185">Reference proteome</keyword>
<dbReference type="NCBIfam" id="TIGR00229">
    <property type="entry name" value="sensory_box"/>
    <property type="match status" value="2"/>
</dbReference>
<dbReference type="InterPro" id="IPR029787">
    <property type="entry name" value="Nucleotide_cyclase"/>
</dbReference>
<evidence type="ECO:0000256" key="4">
    <source>
        <dbReference type="ARBA" id="ARBA00022989"/>
    </source>
</evidence>
<feature type="transmembrane region" description="Helical" evidence="6">
    <location>
        <begin position="356"/>
        <end position="374"/>
    </location>
</feature>
<dbReference type="Pfam" id="PF00989">
    <property type="entry name" value="PAS"/>
    <property type="match status" value="1"/>
</dbReference>
<evidence type="ECO:0000256" key="6">
    <source>
        <dbReference type="SAM" id="Phobius"/>
    </source>
</evidence>
<feature type="transmembrane region" description="Helical" evidence="6">
    <location>
        <begin position="315"/>
        <end position="336"/>
    </location>
</feature>
<feature type="transmembrane region" description="Helical" evidence="6">
    <location>
        <begin position="232"/>
        <end position="251"/>
    </location>
</feature>
<dbReference type="Gene3D" id="1.10.3430.10">
    <property type="entry name" value="Ammonium transporter AmtB like domains"/>
    <property type="match status" value="1"/>
</dbReference>
<dbReference type="PANTHER" id="PTHR44757">
    <property type="entry name" value="DIGUANYLATE CYCLASE DGCP"/>
    <property type="match status" value="1"/>
</dbReference>
<dbReference type="CDD" id="cd00130">
    <property type="entry name" value="PAS"/>
    <property type="match status" value="2"/>
</dbReference>
<evidence type="ECO:0000256" key="1">
    <source>
        <dbReference type="ARBA" id="ARBA00004141"/>
    </source>
</evidence>
<proteinExistence type="inferred from homology"/>
<name>A0A4V3D6Q7_9BURK</name>
<feature type="transmembrane region" description="Helical" evidence="6">
    <location>
        <begin position="203"/>
        <end position="220"/>
    </location>
</feature>
<dbReference type="InterPro" id="IPR001633">
    <property type="entry name" value="EAL_dom"/>
</dbReference>
<dbReference type="EMBL" id="SNYL01000002">
    <property type="protein sequence ID" value="TDQ44907.1"/>
    <property type="molecule type" value="Genomic_DNA"/>
</dbReference>